<evidence type="ECO:0000313" key="5">
    <source>
        <dbReference type="Proteomes" id="UP000246722"/>
    </source>
</evidence>
<feature type="compositionally biased region" description="Low complexity" evidence="2">
    <location>
        <begin position="83"/>
        <end position="97"/>
    </location>
</feature>
<feature type="domain" description="FHA" evidence="3">
    <location>
        <begin position="121"/>
        <end position="200"/>
    </location>
</feature>
<feature type="region of interest" description="Disordered" evidence="2">
    <location>
        <begin position="74"/>
        <end position="97"/>
    </location>
</feature>
<dbReference type="Pfam" id="PF00498">
    <property type="entry name" value="FHA"/>
    <property type="match status" value="1"/>
</dbReference>
<evidence type="ECO:0000256" key="2">
    <source>
        <dbReference type="SAM" id="MobiDB-lite"/>
    </source>
</evidence>
<proteinExistence type="predicted"/>
<comment type="caution">
    <text evidence="4">The sequence shown here is derived from an EMBL/GenBank/DDBJ whole genome shotgun (WGS) entry which is preliminary data.</text>
</comment>
<gene>
    <name evidence="4" type="ORF">CTB96_05890</name>
</gene>
<dbReference type="AlphaFoldDB" id="A0A317ZZA9"/>
<dbReference type="Proteomes" id="UP000246722">
    <property type="component" value="Unassembled WGS sequence"/>
</dbReference>
<keyword evidence="1" id="KW-0597">Phosphoprotein</keyword>
<keyword evidence="5" id="KW-1185">Reference proteome</keyword>
<dbReference type="Gene3D" id="2.60.200.20">
    <property type="match status" value="1"/>
</dbReference>
<evidence type="ECO:0000259" key="3">
    <source>
        <dbReference type="Pfam" id="PF00498"/>
    </source>
</evidence>
<dbReference type="InterPro" id="IPR008984">
    <property type="entry name" value="SMAD_FHA_dom_sf"/>
</dbReference>
<protein>
    <recommendedName>
        <fullName evidence="3">FHA domain-containing protein</fullName>
    </recommendedName>
</protein>
<dbReference type="SUPFAM" id="SSF49879">
    <property type="entry name" value="SMAD/FHA domain"/>
    <property type="match status" value="1"/>
</dbReference>
<evidence type="ECO:0000313" key="4">
    <source>
        <dbReference type="EMBL" id="PXA70621.1"/>
    </source>
</evidence>
<accession>A0A317ZZA9</accession>
<organism evidence="4 5">
    <name type="scientific">Cryobacterium arcticum</name>
    <dbReference type="NCBI Taxonomy" id="670052"/>
    <lineage>
        <taxon>Bacteria</taxon>
        <taxon>Bacillati</taxon>
        <taxon>Actinomycetota</taxon>
        <taxon>Actinomycetes</taxon>
        <taxon>Micrococcales</taxon>
        <taxon>Microbacteriaceae</taxon>
        <taxon>Cryobacterium</taxon>
    </lineage>
</organism>
<name>A0A317ZZA9_9MICO</name>
<dbReference type="OrthoDB" id="3254248at2"/>
<reference evidence="4 5" key="1">
    <citation type="submission" date="2018-05" db="EMBL/GenBank/DDBJ databases">
        <title>Genetic diversity of glacier-inhabiting Cryobacterium bacteria in China and description of Cryobacterium mengkeensis sp. nov. and Arthrobacter glacialis sp. nov.</title>
        <authorList>
            <person name="Liu Q."/>
            <person name="Xin Y.-H."/>
        </authorList>
    </citation>
    <scope>NUCLEOTIDE SEQUENCE [LARGE SCALE GENOMIC DNA]</scope>
    <source>
        <strain evidence="4 5">SK-1</strain>
    </source>
</reference>
<sequence>MNCQICGAHLPDGAMFCGGCGSSTTATPMTRKRADPRPSDTTIIQPLAPRSTVISVPLWPAGSIQAGAVPVPAGTDPVEPGDHAAGAHAAAAEPPATAEAPRYTLQFSTGETVSVRGTGLIGRRPLPQPAERFDHLIQITDLGMSVSKSHLEFGQHDGEFWVNDRYSGNGTVVRRAPAPALRCEPGRRYLVARGSRVEIGDQFFMVL</sequence>
<dbReference type="InterPro" id="IPR000253">
    <property type="entry name" value="FHA_dom"/>
</dbReference>
<evidence type="ECO:0000256" key="1">
    <source>
        <dbReference type="ARBA" id="ARBA00022553"/>
    </source>
</evidence>
<dbReference type="EMBL" id="QHLY01000007">
    <property type="protein sequence ID" value="PXA70621.1"/>
    <property type="molecule type" value="Genomic_DNA"/>
</dbReference>